<dbReference type="Gene3D" id="3.40.50.300">
    <property type="entry name" value="P-loop containing nucleotide triphosphate hydrolases"/>
    <property type="match status" value="1"/>
</dbReference>
<feature type="domain" description="Response regulatory" evidence="8">
    <location>
        <begin position="10"/>
        <end position="126"/>
    </location>
</feature>
<accession>A0ABU5ZP41</accession>
<evidence type="ECO:0000256" key="6">
    <source>
        <dbReference type="PROSITE-ProRule" id="PRU00169"/>
    </source>
</evidence>
<protein>
    <submittedName>
        <fullName evidence="9">Sigma-54 dependent transcriptional regulator</fullName>
    </submittedName>
</protein>
<dbReference type="Pfam" id="PF00158">
    <property type="entry name" value="Sigma54_activat"/>
    <property type="match status" value="1"/>
</dbReference>
<keyword evidence="2" id="KW-0067">ATP-binding</keyword>
<evidence type="ECO:0000256" key="5">
    <source>
        <dbReference type="ARBA" id="ARBA00023163"/>
    </source>
</evidence>
<reference evidence="9" key="1">
    <citation type="submission" date="2023-12" db="EMBL/GenBank/DDBJ databases">
        <title>Fervidustalea candida gen. nov., sp. nov., a novel member of the family Paenibacillaceae isolated from a geothermal area.</title>
        <authorList>
            <person name="Li W.-J."/>
            <person name="Jiao J.-Y."/>
            <person name="Chen Y."/>
        </authorList>
    </citation>
    <scope>NUCLEOTIDE SEQUENCE</scope>
    <source>
        <strain evidence="9">SYSU GA230002</strain>
    </source>
</reference>
<keyword evidence="1" id="KW-0547">Nucleotide-binding</keyword>
<gene>
    <name evidence="9" type="ORF">VF724_18685</name>
</gene>
<keyword evidence="3" id="KW-0805">Transcription regulation</keyword>
<dbReference type="SUPFAM" id="SSF52172">
    <property type="entry name" value="CheY-like"/>
    <property type="match status" value="1"/>
</dbReference>
<dbReference type="InterPro" id="IPR003593">
    <property type="entry name" value="AAA+_ATPase"/>
</dbReference>
<dbReference type="InterPro" id="IPR058031">
    <property type="entry name" value="AAA_lid_NorR"/>
</dbReference>
<dbReference type="SUPFAM" id="SSF52540">
    <property type="entry name" value="P-loop containing nucleoside triphosphate hydrolases"/>
    <property type="match status" value="1"/>
</dbReference>
<feature type="modified residue" description="4-aspartylphosphate" evidence="6">
    <location>
        <position position="61"/>
    </location>
</feature>
<dbReference type="CDD" id="cd00009">
    <property type="entry name" value="AAA"/>
    <property type="match status" value="1"/>
</dbReference>
<evidence type="ECO:0000259" key="7">
    <source>
        <dbReference type="PROSITE" id="PS50045"/>
    </source>
</evidence>
<evidence type="ECO:0000313" key="9">
    <source>
        <dbReference type="EMBL" id="MEB3103667.1"/>
    </source>
</evidence>
<dbReference type="EMBL" id="JAYJLD010000044">
    <property type="protein sequence ID" value="MEB3103667.1"/>
    <property type="molecule type" value="Genomic_DNA"/>
</dbReference>
<name>A0ABU5ZP41_9BACL</name>
<evidence type="ECO:0000256" key="3">
    <source>
        <dbReference type="ARBA" id="ARBA00023015"/>
    </source>
</evidence>
<dbReference type="PROSITE" id="PS00676">
    <property type="entry name" value="SIGMA54_INTERACT_2"/>
    <property type="match status" value="1"/>
</dbReference>
<organism evidence="9 10">
    <name type="scientific">Ferviditalea candida</name>
    <dbReference type="NCBI Taxonomy" id="3108399"/>
    <lineage>
        <taxon>Bacteria</taxon>
        <taxon>Bacillati</taxon>
        <taxon>Bacillota</taxon>
        <taxon>Bacilli</taxon>
        <taxon>Bacillales</taxon>
        <taxon>Paenibacillaceae</taxon>
        <taxon>Ferviditalea</taxon>
    </lineage>
</organism>
<dbReference type="Proteomes" id="UP001310386">
    <property type="component" value="Unassembled WGS sequence"/>
</dbReference>
<evidence type="ECO:0000256" key="2">
    <source>
        <dbReference type="ARBA" id="ARBA00022840"/>
    </source>
</evidence>
<dbReference type="Pfam" id="PF25601">
    <property type="entry name" value="AAA_lid_14"/>
    <property type="match status" value="1"/>
</dbReference>
<dbReference type="PROSITE" id="PS00675">
    <property type="entry name" value="SIGMA54_INTERACT_1"/>
    <property type="match status" value="1"/>
</dbReference>
<dbReference type="InterPro" id="IPR025944">
    <property type="entry name" value="Sigma_54_int_dom_CS"/>
</dbReference>
<dbReference type="PROSITE" id="PS00688">
    <property type="entry name" value="SIGMA54_INTERACT_3"/>
    <property type="match status" value="1"/>
</dbReference>
<dbReference type="InterPro" id="IPR025943">
    <property type="entry name" value="Sigma_54_int_dom_ATP-bd_2"/>
</dbReference>
<dbReference type="Gene3D" id="3.40.50.2300">
    <property type="match status" value="1"/>
</dbReference>
<sequence length="488" mass="55217">MNEERMKMRRVLLIDDEAEVTSFFRYFFEDKNCDVTIANSGKEVDQLLQRHPSPFHLALVDLKLPDANGLDLLGKIKTRHPECEVLIMTGYSTVKSAVSAIQAGARDYLEKPFDDLESLENIIQSVLRNSSGNAEKLNRQAAEYGIVYSPSSPLQKVIAVAEKLAGKAINILIEGETGTGKELLARFIHGSSLRVQYPFVGINCGAVPESLLESELFGHEKGAFSGAIKSRKGYFELANNGTLFMDEVGEAPPSIQVKLLRVLETGEFMRIGSEQIQRSNVRFISATNRNLETEVENKQFRADLLYRLEGVKLSIPPLRERPEDIPLIAQSYLDKKYGGECRLDSEAAEMLKMYDWPGNVRQLLNVLNQTHAIHECKLLKADHLPSYLLQPAENPGKSMPVEKQPVEEQIEEFIERETGQFVQNLVDRLSQAERIDLNKVMERVRKMDAEIGKRVIEKKLSGTKRSRQLLSEELNISLRTLRYILNEK</sequence>
<comment type="caution">
    <text evidence="9">The sequence shown here is derived from an EMBL/GenBank/DDBJ whole genome shotgun (WGS) entry which is preliminary data.</text>
</comment>
<dbReference type="InterPro" id="IPR001789">
    <property type="entry name" value="Sig_transdc_resp-reg_receiver"/>
</dbReference>
<dbReference type="SMART" id="SM00382">
    <property type="entry name" value="AAA"/>
    <property type="match status" value="1"/>
</dbReference>
<dbReference type="SMART" id="SM00448">
    <property type="entry name" value="REC"/>
    <property type="match status" value="1"/>
</dbReference>
<dbReference type="Pfam" id="PF00072">
    <property type="entry name" value="Response_reg"/>
    <property type="match status" value="1"/>
</dbReference>
<dbReference type="PANTHER" id="PTHR32071">
    <property type="entry name" value="TRANSCRIPTIONAL REGULATORY PROTEIN"/>
    <property type="match status" value="1"/>
</dbReference>
<dbReference type="InterPro" id="IPR011006">
    <property type="entry name" value="CheY-like_superfamily"/>
</dbReference>
<dbReference type="InterPro" id="IPR027417">
    <property type="entry name" value="P-loop_NTPase"/>
</dbReference>
<dbReference type="PROSITE" id="PS50045">
    <property type="entry name" value="SIGMA54_INTERACT_4"/>
    <property type="match status" value="1"/>
</dbReference>
<evidence type="ECO:0000313" key="10">
    <source>
        <dbReference type="Proteomes" id="UP001310386"/>
    </source>
</evidence>
<evidence type="ECO:0000259" key="8">
    <source>
        <dbReference type="PROSITE" id="PS50110"/>
    </source>
</evidence>
<evidence type="ECO:0000256" key="1">
    <source>
        <dbReference type="ARBA" id="ARBA00022741"/>
    </source>
</evidence>
<evidence type="ECO:0000256" key="4">
    <source>
        <dbReference type="ARBA" id="ARBA00023125"/>
    </source>
</evidence>
<proteinExistence type="predicted"/>
<dbReference type="Gene3D" id="1.10.8.60">
    <property type="match status" value="1"/>
</dbReference>
<feature type="domain" description="Sigma-54 factor interaction" evidence="7">
    <location>
        <begin position="147"/>
        <end position="372"/>
    </location>
</feature>
<dbReference type="InterPro" id="IPR025662">
    <property type="entry name" value="Sigma_54_int_dom_ATP-bd_1"/>
</dbReference>
<keyword evidence="6" id="KW-0597">Phosphoprotein</keyword>
<keyword evidence="4" id="KW-0238">DNA-binding</keyword>
<keyword evidence="5" id="KW-0804">Transcription</keyword>
<dbReference type="RefSeq" id="WP_371755794.1">
    <property type="nucleotide sequence ID" value="NZ_JAYJLD010000044.1"/>
</dbReference>
<keyword evidence="10" id="KW-1185">Reference proteome</keyword>
<dbReference type="PROSITE" id="PS50110">
    <property type="entry name" value="RESPONSE_REGULATORY"/>
    <property type="match status" value="1"/>
</dbReference>
<dbReference type="InterPro" id="IPR002078">
    <property type="entry name" value="Sigma_54_int"/>
</dbReference>